<organism evidence="2 3">
    <name type="scientific">Oryza meyeriana var. granulata</name>
    <dbReference type="NCBI Taxonomy" id="110450"/>
    <lineage>
        <taxon>Eukaryota</taxon>
        <taxon>Viridiplantae</taxon>
        <taxon>Streptophyta</taxon>
        <taxon>Embryophyta</taxon>
        <taxon>Tracheophyta</taxon>
        <taxon>Spermatophyta</taxon>
        <taxon>Magnoliopsida</taxon>
        <taxon>Liliopsida</taxon>
        <taxon>Poales</taxon>
        <taxon>Poaceae</taxon>
        <taxon>BOP clade</taxon>
        <taxon>Oryzoideae</taxon>
        <taxon>Oryzeae</taxon>
        <taxon>Oryzinae</taxon>
        <taxon>Oryza</taxon>
        <taxon>Oryza meyeriana</taxon>
    </lineage>
</organism>
<evidence type="ECO:0000256" key="1">
    <source>
        <dbReference type="SAM" id="MobiDB-lite"/>
    </source>
</evidence>
<sequence length="111" mass="11676">MRRGIQGDADGGLGSAHMELGASPGDAGPWQAFAQGSGRPRALSAGLTGHLRQGPSLPISAPPAQDQRQQLSLLQRPLTMSLLPSRLLVTATTAVAYRRPAPRASRHHGQR</sequence>
<comment type="caution">
    <text evidence="2">The sequence shown here is derived from an EMBL/GenBank/DDBJ whole genome shotgun (WGS) entry which is preliminary data.</text>
</comment>
<keyword evidence="3" id="KW-1185">Reference proteome</keyword>
<evidence type="ECO:0000313" key="2">
    <source>
        <dbReference type="EMBL" id="KAF0919282.1"/>
    </source>
</evidence>
<dbReference type="AlphaFoldDB" id="A0A6G1E466"/>
<protein>
    <submittedName>
        <fullName evidence="2">Uncharacterized protein</fullName>
    </submittedName>
</protein>
<gene>
    <name evidence="2" type="ORF">E2562_029044</name>
</gene>
<dbReference type="EMBL" id="SPHZ02000005">
    <property type="protein sequence ID" value="KAF0919282.1"/>
    <property type="molecule type" value="Genomic_DNA"/>
</dbReference>
<reference evidence="2 3" key="1">
    <citation type="submission" date="2019-11" db="EMBL/GenBank/DDBJ databases">
        <title>Whole genome sequence of Oryza granulata.</title>
        <authorList>
            <person name="Li W."/>
        </authorList>
    </citation>
    <scope>NUCLEOTIDE SEQUENCE [LARGE SCALE GENOMIC DNA]</scope>
    <source>
        <strain evidence="3">cv. Menghai</strain>
        <tissue evidence="2">Leaf</tissue>
    </source>
</reference>
<feature type="region of interest" description="Disordered" evidence="1">
    <location>
        <begin position="1"/>
        <end position="68"/>
    </location>
</feature>
<evidence type="ECO:0000313" key="3">
    <source>
        <dbReference type="Proteomes" id="UP000479710"/>
    </source>
</evidence>
<proteinExistence type="predicted"/>
<dbReference type="Proteomes" id="UP000479710">
    <property type="component" value="Unassembled WGS sequence"/>
</dbReference>
<name>A0A6G1E466_9ORYZ</name>
<accession>A0A6G1E466</accession>